<name>A0A1S3FMM5_DIPOR</name>
<dbReference type="InParanoid" id="A0A1S3FMM5"/>
<dbReference type="AlphaFoldDB" id="A0A1S3FMM5"/>
<dbReference type="PANTHER" id="PTHR37348">
    <property type="entry name" value="LLLL AND CFNLAS MOTIF-CONTAINING PROTEIN 1"/>
    <property type="match status" value="1"/>
</dbReference>
<reference evidence="4" key="1">
    <citation type="submission" date="2025-08" db="UniProtKB">
        <authorList>
            <consortium name="RefSeq"/>
        </authorList>
    </citation>
    <scope>IDENTIFICATION</scope>
    <source>
        <tissue evidence="4">Kidney</tissue>
    </source>
</reference>
<dbReference type="Pfam" id="PF15838">
    <property type="entry name" value="LLCFC1"/>
    <property type="match status" value="1"/>
</dbReference>
<dbReference type="GO" id="GO:0007342">
    <property type="term" value="P:fusion of sperm to egg plasma membrane involved in single fertilization"/>
    <property type="evidence" value="ECO:0007669"/>
    <property type="project" value="Ensembl"/>
</dbReference>
<dbReference type="PANTHER" id="PTHR37348:SF1">
    <property type="entry name" value="SPERM-EGG FUSION PROTEIN LLCFC1"/>
    <property type="match status" value="1"/>
</dbReference>
<dbReference type="GeneID" id="105989565"/>
<dbReference type="KEGG" id="dord:105989565"/>
<feature type="signal peptide" evidence="2">
    <location>
        <begin position="1"/>
        <end position="28"/>
    </location>
</feature>
<proteinExistence type="predicted"/>
<feature type="region of interest" description="Disordered" evidence="1">
    <location>
        <begin position="27"/>
        <end position="54"/>
    </location>
</feature>
<organism evidence="3 4">
    <name type="scientific">Dipodomys ordii</name>
    <name type="common">Ord's kangaroo rat</name>
    <dbReference type="NCBI Taxonomy" id="10020"/>
    <lineage>
        <taxon>Eukaryota</taxon>
        <taxon>Metazoa</taxon>
        <taxon>Chordata</taxon>
        <taxon>Craniata</taxon>
        <taxon>Vertebrata</taxon>
        <taxon>Euteleostomi</taxon>
        <taxon>Mammalia</taxon>
        <taxon>Eutheria</taxon>
        <taxon>Euarchontoglires</taxon>
        <taxon>Glires</taxon>
        <taxon>Rodentia</taxon>
        <taxon>Castorimorpha</taxon>
        <taxon>Heteromyidae</taxon>
        <taxon>Dipodomyinae</taxon>
        <taxon>Dipodomys</taxon>
    </lineage>
</organism>
<dbReference type="OMA" id="HFMASSV"/>
<evidence type="ECO:0000313" key="3">
    <source>
        <dbReference type="Proteomes" id="UP000081671"/>
    </source>
</evidence>
<dbReference type="Proteomes" id="UP000081671">
    <property type="component" value="Unplaced"/>
</dbReference>
<dbReference type="RefSeq" id="XP_012877122.1">
    <property type="nucleotide sequence ID" value="XM_013021668.1"/>
</dbReference>
<keyword evidence="2" id="KW-0732">Signal</keyword>
<evidence type="ECO:0000313" key="4">
    <source>
        <dbReference type="RefSeq" id="XP_012877122.1"/>
    </source>
</evidence>
<dbReference type="OrthoDB" id="9836289at2759"/>
<evidence type="ECO:0000256" key="2">
    <source>
        <dbReference type="SAM" id="SignalP"/>
    </source>
</evidence>
<sequence length="106" mass="11952">MTSLGSQLCRAAFLVAILLLLWMKGVKPQKGSPDPDDRSQKENMPSAEQDQEQFEEHFVASSVGELWQMIDMAQQEEDTISKTAAVRDHLFNLAFCFNLASIMVFL</sequence>
<gene>
    <name evidence="4" type="primary">LOC105989565</name>
</gene>
<dbReference type="FunCoup" id="A0A1S3FMM5">
    <property type="interactions" value="1"/>
</dbReference>
<evidence type="ECO:0000256" key="1">
    <source>
        <dbReference type="SAM" id="MobiDB-lite"/>
    </source>
</evidence>
<keyword evidence="3" id="KW-1185">Reference proteome</keyword>
<dbReference type="CTD" id="135927"/>
<dbReference type="InterPro" id="IPR031684">
    <property type="entry name" value="LLCFC1"/>
</dbReference>
<protein>
    <submittedName>
        <fullName evidence="4">Uncharacterized protein C7orf34 homolog</fullName>
    </submittedName>
</protein>
<accession>A0A1S3FMM5</accession>
<feature type="chain" id="PRO_5010291669" evidence="2">
    <location>
        <begin position="29"/>
        <end position="106"/>
    </location>
</feature>